<dbReference type="AlphaFoldDB" id="A0A8J5LWI0"/>
<feature type="region of interest" description="Disordered" evidence="1">
    <location>
        <begin position="171"/>
        <end position="190"/>
    </location>
</feature>
<sequence length="190" mass="20942">MLDLDRRLGECPFHIGIRRLKSTMPTPVRVHVKIGDISKTSRTNIDVENATFTLQEGQGFNAETVRSIDTFLAERPSGQVGEIARTHWSVSHARQPEGSELSVPDTASFAQVHHIDIMRVLEEIDEEPTYRTIAVHISCSSELPKTVNVVELRGVLGLPNHNLLASGVLSSFVPPQEPDDDVSDADDAIQ</sequence>
<proteinExistence type="predicted"/>
<accession>A0A8J5LWI0</accession>
<protein>
    <submittedName>
        <fullName evidence="2">Uncharacterized protein</fullName>
    </submittedName>
</protein>
<keyword evidence="3" id="KW-1185">Reference proteome</keyword>
<dbReference type="EMBL" id="JAENGY010001850">
    <property type="protein sequence ID" value="KAG6946617.1"/>
    <property type="molecule type" value="Genomic_DNA"/>
</dbReference>
<gene>
    <name evidence="2" type="ORF">JG688_00015960</name>
</gene>
<comment type="caution">
    <text evidence="2">The sequence shown here is derived from an EMBL/GenBank/DDBJ whole genome shotgun (WGS) entry which is preliminary data.</text>
</comment>
<name>A0A8J5LWI0_9STRA</name>
<feature type="compositionally biased region" description="Acidic residues" evidence="1">
    <location>
        <begin position="177"/>
        <end position="190"/>
    </location>
</feature>
<organism evidence="2 3">
    <name type="scientific">Phytophthora aleatoria</name>
    <dbReference type="NCBI Taxonomy" id="2496075"/>
    <lineage>
        <taxon>Eukaryota</taxon>
        <taxon>Sar</taxon>
        <taxon>Stramenopiles</taxon>
        <taxon>Oomycota</taxon>
        <taxon>Peronosporomycetes</taxon>
        <taxon>Peronosporales</taxon>
        <taxon>Peronosporaceae</taxon>
        <taxon>Phytophthora</taxon>
    </lineage>
</organism>
<evidence type="ECO:0000313" key="3">
    <source>
        <dbReference type="Proteomes" id="UP000709295"/>
    </source>
</evidence>
<evidence type="ECO:0000256" key="1">
    <source>
        <dbReference type="SAM" id="MobiDB-lite"/>
    </source>
</evidence>
<reference evidence="2" key="1">
    <citation type="submission" date="2021-01" db="EMBL/GenBank/DDBJ databases">
        <title>Phytophthora aleatoria, a newly-described species from Pinus radiata is distinct from Phytophthora cactorum isolates based on comparative genomics.</title>
        <authorList>
            <person name="Mcdougal R."/>
            <person name="Panda P."/>
            <person name="Williams N."/>
            <person name="Studholme D.J."/>
        </authorList>
    </citation>
    <scope>NUCLEOTIDE SEQUENCE</scope>
    <source>
        <strain evidence="2">NZFS 4037</strain>
    </source>
</reference>
<dbReference type="Proteomes" id="UP000709295">
    <property type="component" value="Unassembled WGS sequence"/>
</dbReference>
<evidence type="ECO:0000313" key="2">
    <source>
        <dbReference type="EMBL" id="KAG6946617.1"/>
    </source>
</evidence>